<dbReference type="Proteomes" id="UP001524501">
    <property type="component" value="Unassembled WGS sequence"/>
</dbReference>
<dbReference type="Gene3D" id="3.40.1620.10">
    <property type="entry name" value="YefM-like domain"/>
    <property type="match status" value="1"/>
</dbReference>
<protein>
    <submittedName>
        <fullName evidence="2">Type II toxin-antitoxin system prevent-host-death family antitoxin</fullName>
    </submittedName>
</protein>
<dbReference type="RefSeq" id="WP_255973494.1">
    <property type="nucleotide sequence ID" value="NZ_JANFQF010000026.1"/>
</dbReference>
<dbReference type="SUPFAM" id="SSF143120">
    <property type="entry name" value="YefM-like"/>
    <property type="match status" value="1"/>
</dbReference>
<organism evidence="2 3">
    <name type="scientific">Rhodococcus tibetensis</name>
    <dbReference type="NCBI Taxonomy" id="2965064"/>
    <lineage>
        <taxon>Bacteria</taxon>
        <taxon>Bacillati</taxon>
        <taxon>Actinomycetota</taxon>
        <taxon>Actinomycetes</taxon>
        <taxon>Mycobacteriales</taxon>
        <taxon>Nocardiaceae</taxon>
        <taxon>Rhodococcus</taxon>
    </lineage>
</organism>
<sequence>MERLGLKELRQHASDYVKRAEAGETMLITVAGRPSAILGPAGRKTWCAFDEVADIFQTDTDPTWEADRNLIDDPIADPWASR</sequence>
<accession>A0ABT1QIT7</accession>
<comment type="similarity">
    <text evidence="1">Belongs to the phD/YefM antitoxin family.</text>
</comment>
<dbReference type="InterPro" id="IPR036165">
    <property type="entry name" value="YefM-like_sf"/>
</dbReference>
<gene>
    <name evidence="2" type="ORF">NOF53_23950</name>
</gene>
<comment type="caution">
    <text evidence="2">The sequence shown here is derived from an EMBL/GenBank/DDBJ whole genome shotgun (WGS) entry which is preliminary data.</text>
</comment>
<proteinExistence type="inferred from homology"/>
<dbReference type="EMBL" id="JANFQF010000026">
    <property type="protein sequence ID" value="MCQ4122178.1"/>
    <property type="molecule type" value="Genomic_DNA"/>
</dbReference>
<dbReference type="NCBIfam" id="TIGR01552">
    <property type="entry name" value="phd_fam"/>
    <property type="match status" value="1"/>
</dbReference>
<name>A0ABT1QIT7_9NOCA</name>
<keyword evidence="3" id="KW-1185">Reference proteome</keyword>
<evidence type="ECO:0000313" key="3">
    <source>
        <dbReference type="Proteomes" id="UP001524501"/>
    </source>
</evidence>
<reference evidence="2 3" key="1">
    <citation type="submission" date="2022-07" db="EMBL/GenBank/DDBJ databases">
        <title>Degradation activity of malathion, p-nitrophenol and potential low-temperature adaptation strategy of Rhodococcus sp. FXJ9.536.</title>
        <authorList>
            <person name="Huang J."/>
            <person name="Huang Y."/>
        </authorList>
    </citation>
    <scope>NUCLEOTIDE SEQUENCE [LARGE SCALE GENOMIC DNA]</scope>
    <source>
        <strain evidence="2 3">FXJ9.536</strain>
    </source>
</reference>
<evidence type="ECO:0000313" key="2">
    <source>
        <dbReference type="EMBL" id="MCQ4122178.1"/>
    </source>
</evidence>
<evidence type="ECO:0000256" key="1">
    <source>
        <dbReference type="ARBA" id="ARBA00009981"/>
    </source>
</evidence>